<sequence>MYSVKNLIKVMSYFATAVIFITAVSLFAMQDDDGRAYAADAVASIRVTPVQSVLDISDRRTVYRYDDSTGKYSKISYYDVYDYDKIKLTVDYGGYSRSYTGSEITALTATLGAPLVISDGQSESVWGNGRHTVTYTLGTKSAKAVFTVAATRIKSLSVTPMYTINAICNVKGDYRVVADENGNISQRFEYDLAGYDYNVKIIYTDGTTVSCTAADLKQITGYEPKFSQGNKALSVGANTGYCTVGGVTAKFSFNVIANPVKSVSLYMTGGADSLTAGNDGYYAKKSDGSTYFRFIYNETKIRAKVVYTNGSTADYPIGELCAKLHGRLEISDTQNARPWAAGTVTLPAKINGISTSLVLKIGGILPVDKLSCAQRTSNTVTLSWGVNNFATGYIIERYSDGKWIKIADIASNTTVSCKTGSLSAGMAYRFRIKAYNSSSVSSYTYTSVETLPADVGNFRCTARTTSSITLSWNRNTTATGYKLEQYKGGKWVQVAQINSNSATSYKITGLTAATAYSFRIRAYKTSGNATAHSGYTNLSTLTSPTNVSNVVCTARSYNSITLSWNRNTTATGYKLEQYKGGKWVQTAQINSNSATSYKITGLTAATAYSFRIRAYKTSGNVTAHSGYTNLSTLTSPTNVSNVVCTARSYNSITLSWNRNTTATGYKLEQYKGGKWVQVAQINSNSTTSYKVTGLTAATAYSFRIRAYKTSGNATAHSGYTNLSTLTSPTNVSNVVCAARSYNSITLSWNRNTTATGYKLEQYKSGKWVQVAQINSNSATSYKVTGLTAATAYSFRIRAYKTSGNATAHSGYTNLSTLTSPTNVSNVVCTARSYNSITLSWNRNTTATGYKLEQYKGGKWVQVAQINSNSTTSYKVTGLTAATTYSFRIRAYKTSGNVTAHSGYTNLSTLTSPTNVSNVVCAARSYNSITLSWNRNTTATGYKLEQYKGGKWVQVAQINSNSATSYKVTGLTAATAYSFRIRAYKTSGNVTAHSGYTKYNTLTSPTNVSSFKASKRTSSTVTLGWSKNSTATGYKLEQYKGGKWVQVAAVSGNKNVRCTVSKLSRNTAYRFRIRAYKVINGKTSNGGYTYINVRTTK</sequence>
<dbReference type="OrthoDB" id="3176960at2"/>
<dbReference type="Gene3D" id="2.60.40.10">
    <property type="entry name" value="Immunoglobulins"/>
    <property type="match status" value="8"/>
</dbReference>
<evidence type="ECO:0000259" key="2">
    <source>
        <dbReference type="PROSITE" id="PS50835"/>
    </source>
</evidence>
<feature type="domain" description="Fibronectin type-III" evidence="3">
    <location>
        <begin position="1003"/>
        <end position="1096"/>
    </location>
</feature>
<dbReference type="STRING" id="39492.ERS852540_02020"/>
<protein>
    <submittedName>
        <fullName evidence="4">Exoglucanase B</fullName>
        <ecNumber evidence="4">3.2.1.91</ecNumber>
    </submittedName>
</protein>
<evidence type="ECO:0000313" key="4">
    <source>
        <dbReference type="EMBL" id="CUQ89934.1"/>
    </source>
</evidence>
<dbReference type="PROSITE" id="PS50835">
    <property type="entry name" value="IG_LIKE"/>
    <property type="match status" value="1"/>
</dbReference>
<evidence type="ECO:0000259" key="3">
    <source>
        <dbReference type="PROSITE" id="PS50853"/>
    </source>
</evidence>
<proteinExistence type="predicted"/>
<feature type="domain" description="Fibronectin type-III" evidence="3">
    <location>
        <begin position="819"/>
        <end position="914"/>
    </location>
</feature>
<dbReference type="CDD" id="cd00063">
    <property type="entry name" value="FN3"/>
    <property type="match status" value="8"/>
</dbReference>
<dbReference type="SMART" id="SM00060">
    <property type="entry name" value="FN3"/>
    <property type="match status" value="8"/>
</dbReference>
<dbReference type="EMBL" id="CZBY01000018">
    <property type="protein sequence ID" value="CUQ89934.1"/>
    <property type="molecule type" value="Genomic_DNA"/>
</dbReference>
<gene>
    <name evidence="4" type="primary">cbhB_3</name>
    <name evidence="4" type="ORF">ERS852540_02020</name>
</gene>
<dbReference type="InterPro" id="IPR003961">
    <property type="entry name" value="FN3_dom"/>
</dbReference>
<dbReference type="EC" id="3.2.1.91" evidence="4"/>
<dbReference type="PANTHER" id="PTHR46708">
    <property type="entry name" value="TENASCIN"/>
    <property type="match status" value="1"/>
</dbReference>
<dbReference type="AlphaFoldDB" id="A0A174ZRU5"/>
<keyword evidence="4" id="KW-0326">Glycosidase</keyword>
<dbReference type="PROSITE" id="PS50853">
    <property type="entry name" value="FN3"/>
    <property type="match status" value="8"/>
</dbReference>
<feature type="domain" description="Fibronectin type-III" evidence="3">
    <location>
        <begin position="366"/>
        <end position="453"/>
    </location>
</feature>
<dbReference type="PANTHER" id="PTHR46708:SF11">
    <property type="entry name" value="RECEPTOR-TYPE TYROSINE-PROTEIN PHOSPHATASE ETA-LIKE"/>
    <property type="match status" value="1"/>
</dbReference>
<dbReference type="InterPro" id="IPR007110">
    <property type="entry name" value="Ig-like_dom"/>
</dbReference>
<keyword evidence="4" id="KW-0378">Hydrolase</keyword>
<evidence type="ECO:0000256" key="1">
    <source>
        <dbReference type="ARBA" id="ARBA00022737"/>
    </source>
</evidence>
<feature type="domain" description="Fibronectin type-III" evidence="3">
    <location>
        <begin position="547"/>
        <end position="631"/>
    </location>
</feature>
<feature type="domain" description="Fibronectin type-III" evidence="3">
    <location>
        <begin position="454"/>
        <end position="546"/>
    </location>
</feature>
<reference evidence="4 5" key="1">
    <citation type="submission" date="2015-09" db="EMBL/GenBank/DDBJ databases">
        <authorList>
            <consortium name="Pathogen Informatics"/>
        </authorList>
    </citation>
    <scope>NUCLEOTIDE SEQUENCE [LARGE SCALE GENOMIC DNA]</scope>
    <source>
        <strain evidence="4 5">2789STDY5834928</strain>
    </source>
</reference>
<feature type="domain" description="Fibronectin type-III" evidence="3">
    <location>
        <begin position="635"/>
        <end position="730"/>
    </location>
</feature>
<keyword evidence="1" id="KW-0677">Repeat</keyword>
<evidence type="ECO:0000313" key="5">
    <source>
        <dbReference type="Proteomes" id="UP000095662"/>
    </source>
</evidence>
<feature type="domain" description="Fibronectin type-III" evidence="3">
    <location>
        <begin position="915"/>
        <end position="999"/>
    </location>
</feature>
<dbReference type="InterPro" id="IPR036116">
    <property type="entry name" value="FN3_sf"/>
</dbReference>
<dbReference type="InterPro" id="IPR050991">
    <property type="entry name" value="ECM_Regulatory_Proteins"/>
</dbReference>
<dbReference type="Proteomes" id="UP000095662">
    <property type="component" value="Unassembled WGS sequence"/>
</dbReference>
<dbReference type="SUPFAM" id="SSF49265">
    <property type="entry name" value="Fibronectin type III"/>
    <property type="match status" value="4"/>
</dbReference>
<feature type="domain" description="Ig-like" evidence="2">
    <location>
        <begin position="347"/>
        <end position="471"/>
    </location>
</feature>
<name>A0A174ZRU5_9FIRM</name>
<accession>A0A174ZRU5</accession>
<dbReference type="Pfam" id="PF00041">
    <property type="entry name" value="fn3"/>
    <property type="match status" value="8"/>
</dbReference>
<feature type="domain" description="Fibronectin type-III" evidence="3">
    <location>
        <begin position="731"/>
        <end position="815"/>
    </location>
</feature>
<dbReference type="InterPro" id="IPR013783">
    <property type="entry name" value="Ig-like_fold"/>
</dbReference>
<dbReference type="GO" id="GO:0016162">
    <property type="term" value="F:cellulose 1,4-beta-cellobiosidase activity"/>
    <property type="evidence" value="ECO:0007669"/>
    <property type="project" value="UniProtKB-EC"/>
</dbReference>
<organism evidence="4 5">
    <name type="scientific">[Eubacterium] siraeum</name>
    <dbReference type="NCBI Taxonomy" id="39492"/>
    <lineage>
        <taxon>Bacteria</taxon>
        <taxon>Bacillati</taxon>
        <taxon>Bacillota</taxon>
        <taxon>Clostridia</taxon>
        <taxon>Eubacteriales</taxon>
        <taxon>Oscillospiraceae</taxon>
        <taxon>Oscillospiraceae incertae sedis</taxon>
    </lineage>
</organism>